<organism evidence="1 2">
    <name type="scientific">Gluconobacter kondonii</name>
    <dbReference type="NCBI Taxonomy" id="941463"/>
    <lineage>
        <taxon>Bacteria</taxon>
        <taxon>Pseudomonadati</taxon>
        <taxon>Pseudomonadota</taxon>
        <taxon>Alphaproteobacteria</taxon>
        <taxon>Acetobacterales</taxon>
        <taxon>Acetobacteraceae</taxon>
        <taxon>Gluconobacter</taxon>
    </lineage>
</organism>
<dbReference type="Proteomes" id="UP001156629">
    <property type="component" value="Unassembled WGS sequence"/>
</dbReference>
<proteinExistence type="predicted"/>
<dbReference type="EMBL" id="BSNV01000053">
    <property type="protein sequence ID" value="GLQ67449.1"/>
    <property type="molecule type" value="Genomic_DNA"/>
</dbReference>
<gene>
    <name evidence="1" type="ORF">GCM10007870_30340</name>
</gene>
<comment type="caution">
    <text evidence="1">The sequence shown here is derived from an EMBL/GenBank/DDBJ whole genome shotgun (WGS) entry which is preliminary data.</text>
</comment>
<protein>
    <submittedName>
        <fullName evidence="1">Uncharacterized protein</fullName>
    </submittedName>
</protein>
<evidence type="ECO:0000313" key="1">
    <source>
        <dbReference type="EMBL" id="GLQ67449.1"/>
    </source>
</evidence>
<dbReference type="GeneID" id="76196272"/>
<sequence>MADTFAYCLKQGILGVGWLVDEIQETADWDTFYKVAVNIHKDLKTCAYIRERVQKDDLVWTRDTQGNYYLARVLSGWEYFTTNESKDSGIDIGNIFRVTFERLTIDEVPGKVVACFRPNRTIQAIHDPTAVAYTKFIWNRKTGGAIYKFDLKLIDNPDIFSLLDSEEVEDLVFLYLQSQRWYVVPNSRKADKIAFEYEVISPETGKHAQVQVKTGNTSLNVDEYRNMTFPVILFQSNDRYHGKPTPNVTCISRGELEGFLKQTEWLPARYRHKMNMLNALDEEE</sequence>
<name>A0ABQ5WWS8_9PROT</name>
<evidence type="ECO:0000313" key="2">
    <source>
        <dbReference type="Proteomes" id="UP001156629"/>
    </source>
</evidence>
<dbReference type="RefSeq" id="WP_244901446.1">
    <property type="nucleotide sequence ID" value="NZ_BEWP01000011.1"/>
</dbReference>
<reference evidence="2" key="1">
    <citation type="journal article" date="2019" name="Int. J. Syst. Evol. Microbiol.">
        <title>The Global Catalogue of Microorganisms (GCM) 10K type strain sequencing project: providing services to taxonomists for standard genome sequencing and annotation.</title>
        <authorList>
            <consortium name="The Broad Institute Genomics Platform"/>
            <consortium name="The Broad Institute Genome Sequencing Center for Infectious Disease"/>
            <person name="Wu L."/>
            <person name="Ma J."/>
        </authorList>
    </citation>
    <scope>NUCLEOTIDE SEQUENCE [LARGE SCALE GENOMIC DNA]</scope>
    <source>
        <strain evidence="2">NBRC 3266</strain>
    </source>
</reference>
<keyword evidence="2" id="KW-1185">Reference proteome</keyword>
<accession>A0ABQ5WWS8</accession>